<proteinExistence type="inferred from homology"/>
<keyword evidence="4" id="KW-1185">Reference proteome</keyword>
<protein>
    <submittedName>
        <fullName evidence="3">Asp23/Gls24 family envelope stress response protein</fullName>
    </submittedName>
</protein>
<dbReference type="RefSeq" id="WP_151596492.1">
    <property type="nucleotide sequence ID" value="NZ_WBMS02000023.1"/>
</dbReference>
<organism evidence="3 4">
    <name type="scientific">Actinomadura physcomitrii</name>
    <dbReference type="NCBI Taxonomy" id="2650748"/>
    <lineage>
        <taxon>Bacteria</taxon>
        <taxon>Bacillati</taxon>
        <taxon>Actinomycetota</taxon>
        <taxon>Actinomycetes</taxon>
        <taxon>Streptosporangiales</taxon>
        <taxon>Thermomonosporaceae</taxon>
        <taxon>Actinomadura</taxon>
    </lineage>
</organism>
<evidence type="ECO:0000313" key="4">
    <source>
        <dbReference type="Proteomes" id="UP000462055"/>
    </source>
</evidence>
<evidence type="ECO:0000256" key="2">
    <source>
        <dbReference type="SAM" id="MobiDB-lite"/>
    </source>
</evidence>
<dbReference type="Pfam" id="PF03780">
    <property type="entry name" value="Asp23"/>
    <property type="match status" value="1"/>
</dbReference>
<reference evidence="3" key="1">
    <citation type="submission" date="2019-12" db="EMBL/GenBank/DDBJ databases">
        <title>Actinomadura physcomitrii sp. nov., a novel actinomycete isolated from moss [Physcomitrium sphaericum (Ludw) Fuernr].</title>
        <authorList>
            <person name="Zhuang X."/>
        </authorList>
    </citation>
    <scope>NUCLEOTIDE SEQUENCE [LARGE SCALE GENOMIC DNA]</scope>
    <source>
        <strain evidence="3">LD22</strain>
    </source>
</reference>
<comment type="caution">
    <text evidence="3">The sequence shown here is derived from an EMBL/GenBank/DDBJ whole genome shotgun (WGS) entry which is preliminary data.</text>
</comment>
<evidence type="ECO:0000256" key="1">
    <source>
        <dbReference type="ARBA" id="ARBA00005721"/>
    </source>
</evidence>
<dbReference type="InterPro" id="IPR005531">
    <property type="entry name" value="Asp23"/>
</dbReference>
<dbReference type="EMBL" id="WBMS02000023">
    <property type="protein sequence ID" value="MWA03965.1"/>
    <property type="molecule type" value="Genomic_DNA"/>
</dbReference>
<dbReference type="PANTHER" id="PTHR34297:SF3">
    <property type="entry name" value="ALKALINE SHOCK PROTEIN 23"/>
    <property type="match status" value="1"/>
</dbReference>
<evidence type="ECO:0000313" key="3">
    <source>
        <dbReference type="EMBL" id="MWA03965.1"/>
    </source>
</evidence>
<feature type="region of interest" description="Disordered" evidence="2">
    <location>
        <begin position="1"/>
        <end position="20"/>
    </location>
</feature>
<accession>A0A6I4MHA8</accession>
<feature type="compositionally biased region" description="Basic and acidic residues" evidence="2">
    <location>
        <begin position="1"/>
        <end position="16"/>
    </location>
</feature>
<gene>
    <name evidence="3" type="ORF">F8568_026985</name>
</gene>
<dbReference type="Proteomes" id="UP000462055">
    <property type="component" value="Unassembled WGS sequence"/>
</dbReference>
<name>A0A6I4MHA8_9ACTN</name>
<dbReference type="PANTHER" id="PTHR34297">
    <property type="entry name" value="HYPOTHETICAL CYTOSOLIC PROTEIN-RELATED"/>
    <property type="match status" value="1"/>
</dbReference>
<comment type="similarity">
    <text evidence="1">Belongs to the asp23 family.</text>
</comment>
<dbReference type="AlphaFoldDB" id="A0A6I4MHA8"/>
<sequence length="124" mass="13222">MTAPEEAPRPPAERGRTTISDRVVARIAAKAAEETAGARGLDRSVLGVGLPGRRAVRTDVRVHGKVVTAKVALSVPYPMPVRDVARQVRARVRARVEALTGLTVRQVDIDVAELERPGGGRTVS</sequence>